<dbReference type="Gene3D" id="3.30.1130.10">
    <property type="match status" value="2"/>
</dbReference>
<organism evidence="3 4">
    <name type="scientific">Coniella lustricola</name>
    <dbReference type="NCBI Taxonomy" id="2025994"/>
    <lineage>
        <taxon>Eukaryota</taxon>
        <taxon>Fungi</taxon>
        <taxon>Dikarya</taxon>
        <taxon>Ascomycota</taxon>
        <taxon>Pezizomycotina</taxon>
        <taxon>Sordariomycetes</taxon>
        <taxon>Sordariomycetidae</taxon>
        <taxon>Diaporthales</taxon>
        <taxon>Schizoparmaceae</taxon>
        <taxon>Coniella</taxon>
    </lineage>
</organism>
<accession>A0A2T3A2H9</accession>
<dbReference type="GO" id="GO:0046656">
    <property type="term" value="P:folic acid biosynthetic process"/>
    <property type="evidence" value="ECO:0007669"/>
    <property type="project" value="UniProtKB-KW"/>
</dbReference>
<reference evidence="3 4" key="1">
    <citation type="journal article" date="2018" name="Mycol. Prog.">
        <title>Coniella lustricola, a new species from submerged detritus.</title>
        <authorList>
            <person name="Raudabaugh D.B."/>
            <person name="Iturriaga T."/>
            <person name="Carver A."/>
            <person name="Mondo S."/>
            <person name="Pangilinan J."/>
            <person name="Lipzen A."/>
            <person name="He G."/>
            <person name="Amirebrahimi M."/>
            <person name="Grigoriev I.V."/>
            <person name="Miller A.N."/>
        </authorList>
    </citation>
    <scope>NUCLEOTIDE SEQUENCE [LARGE SCALE GENOMIC DNA]</scope>
    <source>
        <strain evidence="3 4">B22-T-1</strain>
    </source>
</reference>
<evidence type="ECO:0000256" key="1">
    <source>
        <dbReference type="ARBA" id="ARBA00022909"/>
    </source>
</evidence>
<keyword evidence="1" id="KW-0289">Folate biosynthesis</keyword>
<dbReference type="GO" id="GO:0004150">
    <property type="term" value="F:dihydroneopterin aldolase activity"/>
    <property type="evidence" value="ECO:0007669"/>
    <property type="project" value="InterPro"/>
</dbReference>
<dbReference type="AlphaFoldDB" id="A0A2T3A2H9"/>
<dbReference type="SMART" id="SM00905">
    <property type="entry name" value="FolB"/>
    <property type="match status" value="1"/>
</dbReference>
<dbReference type="InterPro" id="IPR006157">
    <property type="entry name" value="FolB_dom"/>
</dbReference>
<gene>
    <name evidence="3" type="ORF">BD289DRAFT_372324</name>
</gene>
<evidence type="ECO:0000259" key="2">
    <source>
        <dbReference type="SMART" id="SM00905"/>
    </source>
</evidence>
<keyword evidence="4" id="KW-1185">Reference proteome</keyword>
<proteinExistence type="predicted"/>
<dbReference type="Pfam" id="PF02152">
    <property type="entry name" value="FolB"/>
    <property type="match status" value="1"/>
</dbReference>
<evidence type="ECO:0000313" key="3">
    <source>
        <dbReference type="EMBL" id="PSR81690.1"/>
    </source>
</evidence>
<dbReference type="OrthoDB" id="5425486at2759"/>
<feature type="domain" description="Dihydroneopterin aldolase/epimerase" evidence="2">
    <location>
        <begin position="171"/>
        <end position="283"/>
    </location>
</feature>
<dbReference type="STRING" id="2025994.A0A2T3A2H9"/>
<sequence>MSLRSLWTVRQAAGEPLAVVRVRDLHTAVIGPRDAWGRKHATQPVVISAELHFSRPFEAAVVGDNVTAGDTVHYGTLSKLILACVERSNEHETVDLRVLLEMIWIVLTGRNVNGEDAAPEAKPLLDLARLRYMSLTVTLPKASLLGEGVSLTAANVFPPHLASLSMYGLSLKLHKLRVPTLIGVNPNERTAKQFVVTDVEIDRFDYYPDLFCELERIVVKAMEKSAFDTLEALGDYLAKAIRREFKPNPKELVSGEEGWQMILRMAKPTAVPFAENPIVEMRVAAIP</sequence>
<name>A0A2T3A2H9_9PEZI</name>
<dbReference type="EMBL" id="KZ678496">
    <property type="protein sequence ID" value="PSR81690.1"/>
    <property type="molecule type" value="Genomic_DNA"/>
</dbReference>
<dbReference type="Proteomes" id="UP000241462">
    <property type="component" value="Unassembled WGS sequence"/>
</dbReference>
<evidence type="ECO:0000313" key="4">
    <source>
        <dbReference type="Proteomes" id="UP000241462"/>
    </source>
</evidence>
<dbReference type="SUPFAM" id="SSF55620">
    <property type="entry name" value="Tetrahydrobiopterin biosynthesis enzymes-like"/>
    <property type="match status" value="1"/>
</dbReference>
<protein>
    <recommendedName>
        <fullName evidence="2">Dihydroneopterin aldolase/epimerase domain-containing protein</fullName>
    </recommendedName>
</protein>
<dbReference type="InterPro" id="IPR043133">
    <property type="entry name" value="GTP-CH-I_C/QueF"/>
</dbReference>
<dbReference type="InParanoid" id="A0A2T3A2H9"/>